<accession>A0A150I2Y5</accession>
<dbReference type="Proteomes" id="UP000075680">
    <property type="component" value="Unassembled WGS sequence"/>
</dbReference>
<gene>
    <name evidence="1" type="ORF">AVENLUH5627_00106</name>
</gene>
<organism evidence="1 2">
    <name type="scientific">Acinetobacter venetianus</name>
    <dbReference type="NCBI Taxonomy" id="52133"/>
    <lineage>
        <taxon>Bacteria</taxon>
        <taxon>Pseudomonadati</taxon>
        <taxon>Pseudomonadota</taxon>
        <taxon>Gammaproteobacteria</taxon>
        <taxon>Moraxellales</taxon>
        <taxon>Moraxellaceae</taxon>
        <taxon>Acinetobacter</taxon>
    </lineage>
</organism>
<comment type="caution">
    <text evidence="1">The sequence shown here is derived from an EMBL/GenBank/DDBJ whole genome shotgun (WGS) entry which is preliminary data.</text>
</comment>
<dbReference type="EMBL" id="JRUE01000022">
    <property type="protein sequence ID" value="KXZ74171.1"/>
    <property type="molecule type" value="Genomic_DNA"/>
</dbReference>
<dbReference type="AlphaFoldDB" id="A0A150I2Y5"/>
<reference evidence="1 2" key="1">
    <citation type="journal article" date="2016" name="Sci. Rep.">
        <title>Genomic and phenotypic characterization of the species Acinetobacter venetianus.</title>
        <authorList>
            <person name="Fondi M."/>
            <person name="Maida I."/>
            <person name="Perrin E."/>
            <person name="Orlandini V."/>
            <person name="La Torre L."/>
            <person name="Bosi E."/>
            <person name="Negroni A."/>
            <person name="Zanaroli G."/>
            <person name="Fava F."/>
            <person name="Decorosi F."/>
            <person name="Giovannetti L."/>
            <person name="Viti C."/>
            <person name="Vaneechoutte M."/>
            <person name="Dijkshoorn L."/>
            <person name="Fani R."/>
        </authorList>
    </citation>
    <scope>NUCLEOTIDE SEQUENCE [LARGE SCALE GENOMIC DNA]</scope>
    <source>
        <strain evidence="1 2">LUH5627</strain>
    </source>
</reference>
<dbReference type="PATRIC" id="fig|52133.18.peg.111"/>
<protein>
    <submittedName>
        <fullName evidence="1">Uncharacterized protein</fullName>
    </submittedName>
</protein>
<evidence type="ECO:0000313" key="1">
    <source>
        <dbReference type="EMBL" id="KXZ74171.1"/>
    </source>
</evidence>
<sequence>MRHWMEESGWLQGCIVKPEDVAHLLDLAGKSGLFADDVLLIVASGSCDVANSSDLVIEFSIARYVDKDPSFGNFCFNKNPRKLNCTLESLQGNKYVTLIAFEKICIIKDDIPEGILPNLEIQFTQDELNFYIDWLASRYKRPAFPTEFDRRIDAAWKKDKRKKAVSKVSNNLIGIYAKVYPDKEIADGENYFVDLLALVVPNLEDEDLKAINSITDKYKEALIEAKMNVGETKTVTEFQVSVGTLKQYKRFNLDELSYKNDDPLPPEISMN</sequence>
<evidence type="ECO:0000313" key="2">
    <source>
        <dbReference type="Proteomes" id="UP000075680"/>
    </source>
</evidence>
<name>A0A150I2Y5_9GAMM</name>
<proteinExistence type="predicted"/>